<evidence type="ECO:0000259" key="1">
    <source>
        <dbReference type="Pfam" id="PF04965"/>
    </source>
</evidence>
<proteinExistence type="predicted"/>
<reference evidence="2 3" key="1">
    <citation type="submission" date="2016-11" db="EMBL/GenBank/DDBJ databases">
        <authorList>
            <person name="Jaros S."/>
            <person name="Januszkiewicz K."/>
            <person name="Wedrychowicz H."/>
        </authorList>
    </citation>
    <scope>NUCLEOTIDE SEQUENCE [LARGE SCALE GENOMIC DNA]</scope>
    <source>
        <strain evidence="2 3">CGMCC 1.12145</strain>
    </source>
</reference>
<dbReference type="InterPro" id="IPR007048">
    <property type="entry name" value="IraD/Gp25-like"/>
</dbReference>
<sequence length="143" mass="17008">MKDLYYKIPIDYKRITEGQDLRKVTLEESLAQYISLVITTIFGEYKYDTEFGTVIWDADFNLLSNINQLKDKIKESVYEKVKKYEKRMTITDVSLAIGEDTIEYNPNIRIKKRLDIVVYGVIKKTNEPYYYKSSYYLAPFSYK</sequence>
<dbReference type="SUPFAM" id="SSF160719">
    <property type="entry name" value="gpW/gp25-like"/>
    <property type="match status" value="1"/>
</dbReference>
<evidence type="ECO:0000313" key="2">
    <source>
        <dbReference type="EMBL" id="SFW72740.1"/>
    </source>
</evidence>
<dbReference type="EMBL" id="FPJE01000028">
    <property type="protein sequence ID" value="SFW72740.1"/>
    <property type="molecule type" value="Genomic_DNA"/>
</dbReference>
<dbReference type="OrthoDB" id="1161413at2"/>
<accession>A0A1K1RLL9</accession>
<dbReference type="Proteomes" id="UP000182248">
    <property type="component" value="Unassembled WGS sequence"/>
</dbReference>
<evidence type="ECO:0000313" key="3">
    <source>
        <dbReference type="Proteomes" id="UP000182248"/>
    </source>
</evidence>
<dbReference type="AlphaFoldDB" id="A0A1K1RLL9"/>
<dbReference type="STRING" id="1150368.SAMN02927921_03715"/>
<dbReference type="Gene3D" id="3.10.450.40">
    <property type="match status" value="1"/>
</dbReference>
<name>A0A1K1RLL9_9FLAO</name>
<keyword evidence="3" id="KW-1185">Reference proteome</keyword>
<organism evidence="2 3">
    <name type="scientific">Sinomicrobium oceani</name>
    <dbReference type="NCBI Taxonomy" id="1150368"/>
    <lineage>
        <taxon>Bacteria</taxon>
        <taxon>Pseudomonadati</taxon>
        <taxon>Bacteroidota</taxon>
        <taxon>Flavobacteriia</taxon>
        <taxon>Flavobacteriales</taxon>
        <taxon>Flavobacteriaceae</taxon>
        <taxon>Sinomicrobium</taxon>
    </lineage>
</organism>
<protein>
    <submittedName>
        <fullName evidence="2">Gene 25-like lysozyme</fullName>
    </submittedName>
</protein>
<gene>
    <name evidence="2" type="ORF">SAMN02927921_03715</name>
</gene>
<dbReference type="Pfam" id="PF04965">
    <property type="entry name" value="GPW_gp25"/>
    <property type="match status" value="1"/>
</dbReference>
<feature type="domain" description="IraD/Gp25-like" evidence="1">
    <location>
        <begin position="25"/>
        <end position="126"/>
    </location>
</feature>
<dbReference type="RefSeq" id="WP_072318959.1">
    <property type="nucleotide sequence ID" value="NZ_FPJE01000028.1"/>
</dbReference>